<reference evidence="3" key="1">
    <citation type="submission" date="2016-10" db="EMBL/GenBank/DDBJ databases">
        <authorList>
            <person name="Varghese N."/>
            <person name="Submissions S."/>
        </authorList>
    </citation>
    <scope>NUCLEOTIDE SEQUENCE [LARGE SCALE GENOMIC DNA]</scope>
    <source>
        <strain evidence="3">CGMCC 1.6199</strain>
    </source>
</reference>
<protein>
    <recommendedName>
        <fullName evidence="4">Dolichyl-phosphate-mannose-protein mannosyltransferase</fullName>
    </recommendedName>
</protein>
<feature type="transmembrane region" description="Helical" evidence="1">
    <location>
        <begin position="231"/>
        <end position="251"/>
    </location>
</feature>
<dbReference type="InterPro" id="IPR046062">
    <property type="entry name" value="DUF6020"/>
</dbReference>
<evidence type="ECO:0008006" key="4">
    <source>
        <dbReference type="Google" id="ProtNLM"/>
    </source>
</evidence>
<feature type="transmembrane region" description="Helical" evidence="1">
    <location>
        <begin position="138"/>
        <end position="159"/>
    </location>
</feature>
<dbReference type="Pfam" id="PF19484">
    <property type="entry name" value="DUF6020"/>
    <property type="match status" value="1"/>
</dbReference>
<keyword evidence="1" id="KW-0472">Membrane</keyword>
<keyword evidence="1" id="KW-0812">Transmembrane</keyword>
<dbReference type="Proteomes" id="UP000182347">
    <property type="component" value="Unassembled WGS sequence"/>
</dbReference>
<dbReference type="OrthoDB" id="2137478at2"/>
<proteinExistence type="predicted"/>
<accession>A0A1G9U3W3</accession>
<dbReference type="AlphaFoldDB" id="A0A1G9U3W3"/>
<dbReference type="STRING" id="482461.SAMN05216244_2849"/>
<feature type="transmembrane region" description="Helical" evidence="1">
    <location>
        <begin position="555"/>
        <end position="572"/>
    </location>
</feature>
<keyword evidence="1" id="KW-1133">Transmembrane helix</keyword>
<gene>
    <name evidence="2" type="ORF">SAMN05216244_2849</name>
</gene>
<feature type="transmembrane region" description="Helical" evidence="1">
    <location>
        <begin position="98"/>
        <end position="126"/>
    </location>
</feature>
<feature type="transmembrane region" description="Helical" evidence="1">
    <location>
        <begin position="68"/>
        <end position="86"/>
    </location>
</feature>
<feature type="transmembrane region" description="Helical" evidence="1">
    <location>
        <begin position="502"/>
        <end position="522"/>
    </location>
</feature>
<sequence>MISNWVILLLSVISGVLSGTACISLIQSFTQTAMAVIITVYALMTVFFLVGFRVMVNRWKLAKRLMGHPLSAGFIGIFSLAVLFSLKGSLDHLQDNSWLIRLFVWFGSYATIFVGVTLIILLLYPIQIKIASSSASRWKIIGYALPCLVVWIIYLAAFYPGGMTPDSLSHWRQIHTHEFSSWHPVFYTWFMMLTTTFWHSPAATALGQIFFLAGVFGFAMYSFEKNGLKPILLWVVTAVFALSPVNSVFSIMIWKDVLFSTFLLFFTVISCKVVVTKGEWLYPLSSHFLLGGAVIGIIFIRNNGLPVFLAMALLLMITYRNQAKRLLMTTLTVCGIYVIVTGPVFDVLEVKPADPNEALGIPTQQLARVIALDGELTVEQAEYLNRILPLAEWKEHYHPYLTDRIKFLDDYNREVIYEDYGKYFSTWFSVVSNNFSIAVDAYLKQTSLVWQINEPQHGYTSLYSTEIHQPNDYDLKSASLLQGVKSLLTSWQTFTESHLKQLVWRPALYTFLIVLLAFIGFIKNGWTAWLVALPVLLNTGTILAGLPAQDFRYQYANSMALFIIGLFALLLYNQPLLKRTDDDDEAA</sequence>
<feature type="transmembrane region" description="Helical" evidence="1">
    <location>
        <begin position="528"/>
        <end position="548"/>
    </location>
</feature>
<dbReference type="RefSeq" id="WP_074599927.1">
    <property type="nucleotide sequence ID" value="NZ_FNHF01000003.1"/>
</dbReference>
<dbReference type="EMBL" id="FNHF01000003">
    <property type="protein sequence ID" value="SDM54568.1"/>
    <property type="molecule type" value="Genomic_DNA"/>
</dbReference>
<evidence type="ECO:0000256" key="1">
    <source>
        <dbReference type="SAM" id="Phobius"/>
    </source>
</evidence>
<keyword evidence="3" id="KW-1185">Reference proteome</keyword>
<feature type="transmembrane region" description="Helical" evidence="1">
    <location>
        <begin position="257"/>
        <end position="275"/>
    </location>
</feature>
<feature type="transmembrane region" description="Helical" evidence="1">
    <location>
        <begin position="32"/>
        <end position="56"/>
    </location>
</feature>
<evidence type="ECO:0000313" key="2">
    <source>
        <dbReference type="EMBL" id="SDM54568.1"/>
    </source>
</evidence>
<feature type="transmembrane region" description="Helical" evidence="1">
    <location>
        <begin position="197"/>
        <end position="219"/>
    </location>
</feature>
<organism evidence="2 3">
    <name type="scientific">Sediminibacillus halophilus</name>
    <dbReference type="NCBI Taxonomy" id="482461"/>
    <lineage>
        <taxon>Bacteria</taxon>
        <taxon>Bacillati</taxon>
        <taxon>Bacillota</taxon>
        <taxon>Bacilli</taxon>
        <taxon>Bacillales</taxon>
        <taxon>Bacillaceae</taxon>
        <taxon>Sediminibacillus</taxon>
    </lineage>
</organism>
<name>A0A1G9U3W3_9BACI</name>
<evidence type="ECO:0000313" key="3">
    <source>
        <dbReference type="Proteomes" id="UP000182347"/>
    </source>
</evidence>